<dbReference type="WBParaSite" id="PgR035X_g104_t01">
    <property type="protein sequence ID" value="PgR035X_g104_t01"/>
    <property type="gene ID" value="PgR035X_g104"/>
</dbReference>
<protein>
    <submittedName>
        <fullName evidence="3">Uncharacterized protein</fullName>
    </submittedName>
</protein>
<reference evidence="3" key="1">
    <citation type="submission" date="2022-11" db="UniProtKB">
        <authorList>
            <consortium name="WormBaseParasite"/>
        </authorList>
    </citation>
    <scope>IDENTIFICATION</scope>
</reference>
<dbReference type="Proteomes" id="UP000887569">
    <property type="component" value="Unplaced"/>
</dbReference>
<feature type="region of interest" description="Disordered" evidence="1">
    <location>
        <begin position="288"/>
        <end position="315"/>
    </location>
</feature>
<proteinExistence type="predicted"/>
<evidence type="ECO:0000313" key="2">
    <source>
        <dbReference type="Proteomes" id="UP000887569"/>
    </source>
</evidence>
<keyword evidence="2" id="KW-1185">Reference proteome</keyword>
<feature type="compositionally biased region" description="Low complexity" evidence="1">
    <location>
        <begin position="288"/>
        <end position="297"/>
    </location>
</feature>
<evidence type="ECO:0000313" key="3">
    <source>
        <dbReference type="WBParaSite" id="PgR035X_g104_t01"/>
    </source>
</evidence>
<dbReference type="AlphaFoldDB" id="A0A915BDL7"/>
<name>A0A915BDL7_PARUN</name>
<organism evidence="2 3">
    <name type="scientific">Parascaris univalens</name>
    <name type="common">Nematode worm</name>
    <dbReference type="NCBI Taxonomy" id="6257"/>
    <lineage>
        <taxon>Eukaryota</taxon>
        <taxon>Metazoa</taxon>
        <taxon>Ecdysozoa</taxon>
        <taxon>Nematoda</taxon>
        <taxon>Chromadorea</taxon>
        <taxon>Rhabditida</taxon>
        <taxon>Spirurina</taxon>
        <taxon>Ascaridomorpha</taxon>
        <taxon>Ascaridoidea</taxon>
        <taxon>Ascarididae</taxon>
        <taxon>Parascaris</taxon>
    </lineage>
</organism>
<evidence type="ECO:0000256" key="1">
    <source>
        <dbReference type="SAM" id="MobiDB-lite"/>
    </source>
</evidence>
<sequence length="360" mass="40548">QQQVGRKKINVHMLKTVIFVAAVLCNTTLTSTCLKCDYMKSGSQQSGSRICQDTCEGTICYIVVSIYQNETVIAGCLSANDYDAALFKDRNICQRRSQYTVCGCSRTKHCNSPMAYSKLFEFTDKPILEDYPLIPDINASLPHLEEPKLNDRTSITSLTTHEGKIRTANEENFDSSKKIDFLVSTVTSSAEDEYVTGLQNAHEKMALPDETTPLNENKLLTRGIDNMLINEQLNDGMQSKMETTDEDFGFFGPFTSGNRSFRMRIYKIMAVTDPSILADFYAKARTTKNSRNSSSTVSHRRTDHRNARNFRPSGVSFHTANDDTRVVLDKQVNNVNEINGSSLLLLALPIALYIWTKLHW</sequence>
<accession>A0A915BDL7</accession>